<reference evidence="3" key="1">
    <citation type="submission" date="2021-06" db="EMBL/GenBank/DDBJ databases">
        <authorList>
            <person name="Kallberg Y."/>
            <person name="Tangrot J."/>
            <person name="Rosling A."/>
        </authorList>
    </citation>
    <scope>NUCLEOTIDE SEQUENCE</scope>
    <source>
        <strain evidence="3">FL966</strain>
    </source>
</reference>
<proteinExistence type="predicted"/>
<dbReference type="Gene3D" id="4.10.240.10">
    <property type="entry name" value="Zn(2)-C6 fungal-type DNA-binding domain"/>
    <property type="match status" value="1"/>
</dbReference>
<feature type="region of interest" description="Disordered" evidence="1">
    <location>
        <begin position="84"/>
        <end position="110"/>
    </location>
</feature>
<accession>A0A9N9BKH2</accession>
<comment type="caution">
    <text evidence="3">The sequence shown here is derived from an EMBL/GenBank/DDBJ whole genome shotgun (WGS) entry which is preliminary data.</text>
</comment>
<dbReference type="EMBL" id="CAJVQA010003290">
    <property type="protein sequence ID" value="CAG8571214.1"/>
    <property type="molecule type" value="Genomic_DNA"/>
</dbReference>
<organism evidence="3 4">
    <name type="scientific">Cetraspora pellucida</name>
    <dbReference type="NCBI Taxonomy" id="1433469"/>
    <lineage>
        <taxon>Eukaryota</taxon>
        <taxon>Fungi</taxon>
        <taxon>Fungi incertae sedis</taxon>
        <taxon>Mucoromycota</taxon>
        <taxon>Glomeromycotina</taxon>
        <taxon>Glomeromycetes</taxon>
        <taxon>Diversisporales</taxon>
        <taxon>Gigasporaceae</taxon>
        <taxon>Cetraspora</taxon>
    </lineage>
</organism>
<dbReference type="InterPro" id="IPR036864">
    <property type="entry name" value="Zn2-C6_fun-type_DNA-bd_sf"/>
</dbReference>
<evidence type="ECO:0000313" key="4">
    <source>
        <dbReference type="Proteomes" id="UP000789759"/>
    </source>
</evidence>
<gene>
    <name evidence="3" type="ORF">CPELLU_LOCUS5662</name>
</gene>
<dbReference type="OrthoDB" id="2439726at2759"/>
<dbReference type="GO" id="GO:0008270">
    <property type="term" value="F:zinc ion binding"/>
    <property type="evidence" value="ECO:0007669"/>
    <property type="project" value="InterPro"/>
</dbReference>
<sequence length="110" mass="12374">MKKKLRDKLPTVRQKVTIACGSCRKRRSKCSGPPLCLRCKQNNLSCIFITPTNKRGPPKGVPKKPQEKKCEKCDPIEITQTKTEIQAKSDIPQDPPPEVQYPSEPFVLNG</sequence>
<evidence type="ECO:0000256" key="1">
    <source>
        <dbReference type="SAM" id="MobiDB-lite"/>
    </source>
</evidence>
<evidence type="ECO:0000313" key="3">
    <source>
        <dbReference type="EMBL" id="CAG8571214.1"/>
    </source>
</evidence>
<keyword evidence="4" id="KW-1185">Reference proteome</keyword>
<dbReference type="AlphaFoldDB" id="A0A9N9BKH2"/>
<dbReference type="CDD" id="cd00067">
    <property type="entry name" value="GAL4"/>
    <property type="match status" value="1"/>
</dbReference>
<protein>
    <submittedName>
        <fullName evidence="3">8076_t:CDS:1</fullName>
    </submittedName>
</protein>
<name>A0A9N9BKH2_9GLOM</name>
<dbReference type="InterPro" id="IPR001138">
    <property type="entry name" value="Zn2Cys6_DnaBD"/>
</dbReference>
<feature type="domain" description="Zn(2)-C6 fungal-type" evidence="2">
    <location>
        <begin position="19"/>
        <end position="48"/>
    </location>
</feature>
<feature type="non-terminal residue" evidence="3">
    <location>
        <position position="110"/>
    </location>
</feature>
<evidence type="ECO:0000259" key="2">
    <source>
        <dbReference type="PROSITE" id="PS50048"/>
    </source>
</evidence>
<dbReference type="Pfam" id="PF00172">
    <property type="entry name" value="Zn_clus"/>
    <property type="match status" value="1"/>
</dbReference>
<dbReference type="GO" id="GO:0000981">
    <property type="term" value="F:DNA-binding transcription factor activity, RNA polymerase II-specific"/>
    <property type="evidence" value="ECO:0007669"/>
    <property type="project" value="InterPro"/>
</dbReference>
<dbReference type="SMART" id="SM00066">
    <property type="entry name" value="GAL4"/>
    <property type="match status" value="1"/>
</dbReference>
<dbReference type="PROSITE" id="PS50048">
    <property type="entry name" value="ZN2_CY6_FUNGAL_2"/>
    <property type="match status" value="1"/>
</dbReference>
<dbReference type="SUPFAM" id="SSF57701">
    <property type="entry name" value="Zn2/Cys6 DNA-binding domain"/>
    <property type="match status" value="1"/>
</dbReference>
<dbReference type="Proteomes" id="UP000789759">
    <property type="component" value="Unassembled WGS sequence"/>
</dbReference>
<dbReference type="PROSITE" id="PS00463">
    <property type="entry name" value="ZN2_CY6_FUNGAL_1"/>
    <property type="match status" value="1"/>
</dbReference>